<dbReference type="SUPFAM" id="SSF74650">
    <property type="entry name" value="Galactose mutarotase-like"/>
    <property type="match status" value="1"/>
</dbReference>
<dbReference type="RefSeq" id="XP_011131496.1">
    <property type="nucleotide sequence ID" value="XM_011133194.1"/>
</dbReference>
<evidence type="ECO:0000313" key="1">
    <source>
        <dbReference type="EMBL" id="EZG55556.1"/>
    </source>
</evidence>
<dbReference type="GO" id="GO:0005975">
    <property type="term" value="P:carbohydrate metabolic process"/>
    <property type="evidence" value="ECO:0007669"/>
    <property type="project" value="InterPro"/>
</dbReference>
<dbReference type="EMBL" id="AFNH02000830">
    <property type="protein sequence ID" value="EZG55556.1"/>
    <property type="molecule type" value="Genomic_DNA"/>
</dbReference>
<dbReference type="VEuPathDB" id="CryptoDB:GNI_111020"/>
<evidence type="ECO:0000313" key="2">
    <source>
        <dbReference type="Proteomes" id="UP000019763"/>
    </source>
</evidence>
<dbReference type="eggNOG" id="ENOG502SGEI">
    <property type="taxonomic scope" value="Eukaryota"/>
</dbReference>
<accession>A0A023B3K3</accession>
<dbReference type="AlphaFoldDB" id="A0A023B3K3"/>
<comment type="caution">
    <text evidence="1">The sequence shown here is derived from an EMBL/GenBank/DDBJ whole genome shotgun (WGS) entry which is preliminary data.</text>
</comment>
<dbReference type="PANTHER" id="PTHR11122:SF13">
    <property type="entry name" value="GLUCOSE-6-PHOSPHATE 1-EPIMERASE"/>
    <property type="match status" value="1"/>
</dbReference>
<dbReference type="PANTHER" id="PTHR11122">
    <property type="entry name" value="APOSPORY-ASSOCIATED PROTEIN C-RELATED"/>
    <property type="match status" value="1"/>
</dbReference>
<name>A0A023B3K3_GRENI</name>
<dbReference type="InterPro" id="IPR008183">
    <property type="entry name" value="Aldose_1/G6P_1-epimerase"/>
</dbReference>
<dbReference type="InterPro" id="IPR011013">
    <property type="entry name" value="Gal_mutarotase_sf_dom"/>
</dbReference>
<keyword evidence="2" id="KW-1185">Reference proteome</keyword>
<dbReference type="Pfam" id="PF01263">
    <property type="entry name" value="Aldose_epim"/>
    <property type="match status" value="1"/>
</dbReference>
<dbReference type="InterPro" id="IPR014718">
    <property type="entry name" value="GH-type_carb-bd"/>
</dbReference>
<dbReference type="GO" id="GO:0016853">
    <property type="term" value="F:isomerase activity"/>
    <property type="evidence" value="ECO:0007669"/>
    <property type="project" value="InterPro"/>
</dbReference>
<dbReference type="Gene3D" id="2.70.98.10">
    <property type="match status" value="1"/>
</dbReference>
<gene>
    <name evidence="1" type="ORF">GNI_111020</name>
</gene>
<dbReference type="GeneID" id="22913916"/>
<dbReference type="Proteomes" id="UP000019763">
    <property type="component" value="Unassembled WGS sequence"/>
</dbReference>
<sequence>MESKLVASDGKTYINVIPSKCMISGFGSTDRADWEVLYVPHKTKNHERWGLPLMFPNFSSVANDTFTELGIHLPKHGLVTDKEWKEIARTDTSITVMFEDNEELLKQFPFKFRLEVTFEVKPKVCVHRYVIKNTGDKVLPCSPGIHPYFSVPQKEKTNVKINTKEFDCKSYNWENENPDDNIPFTGHLEIVVPTKGTINLREVSEPTKLFGRMQIWSEKSDAPDHEFICFEPVRLGANGLNNKEGRLNIEPGKQVEIVHEIEASF</sequence>
<reference evidence="1" key="1">
    <citation type="submission" date="2013-12" db="EMBL/GenBank/DDBJ databases">
        <authorList>
            <person name="Omoto C.K."/>
            <person name="Sibley D."/>
            <person name="Venepally P."/>
            <person name="Hadjithomas M."/>
            <person name="Karamycheva S."/>
            <person name="Brunk B."/>
            <person name="Roos D."/>
            <person name="Caler E."/>
            <person name="Lorenzi H."/>
        </authorList>
    </citation>
    <scope>NUCLEOTIDE SEQUENCE</scope>
</reference>
<organism evidence="1 2">
    <name type="scientific">Gregarina niphandrodes</name>
    <name type="common">Septate eugregarine</name>
    <dbReference type="NCBI Taxonomy" id="110365"/>
    <lineage>
        <taxon>Eukaryota</taxon>
        <taxon>Sar</taxon>
        <taxon>Alveolata</taxon>
        <taxon>Apicomplexa</taxon>
        <taxon>Conoidasida</taxon>
        <taxon>Gregarinasina</taxon>
        <taxon>Eugregarinorida</taxon>
        <taxon>Gregarinidae</taxon>
        <taxon>Gregarina</taxon>
    </lineage>
</organism>
<protein>
    <submittedName>
        <fullName evidence="1">Aldose 1-epimerase</fullName>
    </submittedName>
</protein>
<dbReference type="GO" id="GO:0030246">
    <property type="term" value="F:carbohydrate binding"/>
    <property type="evidence" value="ECO:0007669"/>
    <property type="project" value="InterPro"/>
</dbReference>
<proteinExistence type="predicted"/>